<dbReference type="EMBL" id="JBANAX010000860">
    <property type="protein sequence ID" value="KAL1191064.1"/>
    <property type="molecule type" value="Genomic_DNA"/>
</dbReference>
<keyword evidence="2" id="KW-1185">Reference proteome</keyword>
<dbReference type="AlphaFoldDB" id="A0ABD0ZKU6"/>
<reference evidence="1 2" key="1">
    <citation type="submission" date="2024-04" db="EMBL/GenBank/DDBJ databases">
        <title>Genome assembly C_amara_ONT_v2.</title>
        <authorList>
            <person name="Yant L."/>
            <person name="Moore C."/>
            <person name="Slenker M."/>
        </authorList>
    </citation>
    <scope>NUCLEOTIDE SEQUENCE [LARGE SCALE GENOMIC DNA]</scope>
    <source>
        <tissue evidence="1">Leaf</tissue>
    </source>
</reference>
<name>A0ABD0ZKU6_CARAN</name>
<evidence type="ECO:0000313" key="1">
    <source>
        <dbReference type="EMBL" id="KAL1191064.1"/>
    </source>
</evidence>
<evidence type="ECO:0000313" key="2">
    <source>
        <dbReference type="Proteomes" id="UP001558713"/>
    </source>
</evidence>
<dbReference type="PANTHER" id="PTHR10775:SF185">
    <property type="entry name" value="OS08G0208400 PROTEIN"/>
    <property type="match status" value="1"/>
</dbReference>
<organism evidence="1 2">
    <name type="scientific">Cardamine amara subsp. amara</name>
    <dbReference type="NCBI Taxonomy" id="228776"/>
    <lineage>
        <taxon>Eukaryota</taxon>
        <taxon>Viridiplantae</taxon>
        <taxon>Streptophyta</taxon>
        <taxon>Embryophyta</taxon>
        <taxon>Tracheophyta</taxon>
        <taxon>Spermatophyta</taxon>
        <taxon>Magnoliopsida</taxon>
        <taxon>eudicotyledons</taxon>
        <taxon>Gunneridae</taxon>
        <taxon>Pentapetalae</taxon>
        <taxon>rosids</taxon>
        <taxon>malvids</taxon>
        <taxon>Brassicales</taxon>
        <taxon>Brassicaceae</taxon>
        <taxon>Cardamineae</taxon>
        <taxon>Cardamine</taxon>
    </lineage>
</organism>
<comment type="caution">
    <text evidence="1">The sequence shown here is derived from an EMBL/GenBank/DDBJ whole genome shotgun (WGS) entry which is preliminary data.</text>
</comment>
<gene>
    <name evidence="1" type="ORF">V5N11_036022</name>
</gene>
<proteinExistence type="predicted"/>
<dbReference type="Proteomes" id="UP001558713">
    <property type="component" value="Unassembled WGS sequence"/>
</dbReference>
<accession>A0ABD0ZKU6</accession>
<protein>
    <submittedName>
        <fullName evidence="1">Uncharacterized protein</fullName>
    </submittedName>
</protein>
<sequence length="106" mass="12827">MDAITQMLQEYLPKGNNSMKSYYDIKKLMRSLGLSYHKIDVCQDNCMIFWKDTASEENCQFCKKDRFRPTQKPEQKRVAYRQMFYLLMADRLKRLYQSDNTAKDMR</sequence>
<dbReference type="PANTHER" id="PTHR10775">
    <property type="entry name" value="OS08G0208400 PROTEIN"/>
    <property type="match status" value="1"/>
</dbReference>